<name>A0A0N5BGN6_STREA</name>
<accession>A0A0N5BGN6</accession>
<reference evidence="4" key="1">
    <citation type="submission" date="2017-02" db="UniProtKB">
        <authorList>
            <consortium name="WormBaseParasite"/>
        </authorList>
    </citation>
    <scope>IDENTIFICATION</scope>
</reference>
<evidence type="ECO:0000313" key="4">
    <source>
        <dbReference type="WBParaSite" id="SPAL_0000513600.1"/>
    </source>
</evidence>
<feature type="signal peptide" evidence="2">
    <location>
        <begin position="1"/>
        <end position="21"/>
    </location>
</feature>
<evidence type="ECO:0000313" key="3">
    <source>
        <dbReference type="Proteomes" id="UP000046392"/>
    </source>
</evidence>
<dbReference type="Proteomes" id="UP000046392">
    <property type="component" value="Unplaced"/>
</dbReference>
<keyword evidence="1" id="KW-0472">Membrane</keyword>
<keyword evidence="2" id="KW-0732">Signal</keyword>
<keyword evidence="3" id="KW-1185">Reference proteome</keyword>
<proteinExistence type="predicted"/>
<feature type="chain" id="PRO_5005894491" evidence="2">
    <location>
        <begin position="22"/>
        <end position="221"/>
    </location>
</feature>
<evidence type="ECO:0000256" key="2">
    <source>
        <dbReference type="SAM" id="SignalP"/>
    </source>
</evidence>
<dbReference type="AlphaFoldDB" id="A0A0N5BGN6"/>
<evidence type="ECO:0000256" key="1">
    <source>
        <dbReference type="SAM" id="Phobius"/>
    </source>
</evidence>
<protein>
    <submittedName>
        <fullName evidence="4">Uncharacterized protein</fullName>
    </submittedName>
</protein>
<keyword evidence="1" id="KW-0812">Transmembrane</keyword>
<feature type="transmembrane region" description="Helical" evidence="1">
    <location>
        <begin position="199"/>
        <end position="219"/>
    </location>
</feature>
<sequence>MQLKNLLFLVTILSLSKCLKGARYCEHKLTLTGKHSNTAITTRITEKSINCGNFQCMKYSLNIYEDDGSFTMEYRGCFNETFLKMNGNKNIKCGMEKKLDEQLKEVKKNSDVVIEGYLKKNKTNNTHTGEIDNNRPVYANLIKNSSGIDLSDKEIRKIEALINEGKQTDVTVDKVFTRHKAGGTFSIDCCNKDYCNMSGITKFSIGLIMSVIFLSLFVMKR</sequence>
<organism evidence="3 4">
    <name type="scientific">Strongyloides papillosus</name>
    <name type="common">Intestinal threadworm</name>
    <dbReference type="NCBI Taxonomy" id="174720"/>
    <lineage>
        <taxon>Eukaryota</taxon>
        <taxon>Metazoa</taxon>
        <taxon>Ecdysozoa</taxon>
        <taxon>Nematoda</taxon>
        <taxon>Chromadorea</taxon>
        <taxon>Rhabditida</taxon>
        <taxon>Tylenchina</taxon>
        <taxon>Panagrolaimomorpha</taxon>
        <taxon>Strongyloidoidea</taxon>
        <taxon>Strongyloididae</taxon>
        <taxon>Strongyloides</taxon>
    </lineage>
</organism>
<dbReference type="WBParaSite" id="SPAL_0000513600.1">
    <property type="protein sequence ID" value="SPAL_0000513600.1"/>
    <property type="gene ID" value="SPAL_0000513600"/>
</dbReference>
<keyword evidence="1" id="KW-1133">Transmembrane helix</keyword>